<keyword evidence="10" id="KW-1185">Reference proteome</keyword>
<dbReference type="Pfam" id="PF08281">
    <property type="entry name" value="Sigma70_r4_2"/>
    <property type="match status" value="1"/>
</dbReference>
<dbReference type="Proteomes" id="UP000181790">
    <property type="component" value="Unassembled WGS sequence"/>
</dbReference>
<evidence type="ECO:0000256" key="3">
    <source>
        <dbReference type="ARBA" id="ARBA00023082"/>
    </source>
</evidence>
<evidence type="ECO:0000313" key="10">
    <source>
        <dbReference type="Proteomes" id="UP000181790"/>
    </source>
</evidence>
<dbReference type="SUPFAM" id="SSF88946">
    <property type="entry name" value="Sigma2 domain of RNA polymerase sigma factors"/>
    <property type="match status" value="1"/>
</dbReference>
<proteinExistence type="inferred from homology"/>
<dbReference type="Gene3D" id="1.10.1740.10">
    <property type="match status" value="1"/>
</dbReference>
<dbReference type="InterPro" id="IPR036388">
    <property type="entry name" value="WH-like_DNA-bd_sf"/>
</dbReference>
<dbReference type="Pfam" id="PF04542">
    <property type="entry name" value="Sigma70_r2"/>
    <property type="match status" value="1"/>
</dbReference>
<dbReference type="OrthoDB" id="9780326at2"/>
<dbReference type="PANTHER" id="PTHR43133:SF51">
    <property type="entry name" value="RNA POLYMERASE SIGMA FACTOR"/>
    <property type="match status" value="1"/>
</dbReference>
<name>A0A1S2VSK2_9BACT</name>
<dbReference type="Gene3D" id="1.10.10.10">
    <property type="entry name" value="Winged helix-like DNA-binding domain superfamily/Winged helix DNA-binding domain"/>
    <property type="match status" value="1"/>
</dbReference>
<keyword evidence="4 6" id="KW-0238">DNA-binding</keyword>
<keyword evidence="2 6" id="KW-0805">Transcription regulation</keyword>
<organism evidence="9 10">
    <name type="scientific">Arsenicibacter rosenii</name>
    <dbReference type="NCBI Taxonomy" id="1750698"/>
    <lineage>
        <taxon>Bacteria</taxon>
        <taxon>Pseudomonadati</taxon>
        <taxon>Bacteroidota</taxon>
        <taxon>Cytophagia</taxon>
        <taxon>Cytophagales</taxon>
        <taxon>Spirosomataceae</taxon>
        <taxon>Arsenicibacter</taxon>
    </lineage>
</organism>
<dbReference type="InterPro" id="IPR007627">
    <property type="entry name" value="RNA_pol_sigma70_r2"/>
</dbReference>
<dbReference type="InterPro" id="IPR013324">
    <property type="entry name" value="RNA_pol_sigma_r3/r4-like"/>
</dbReference>
<feature type="domain" description="RNA polymerase sigma-70 region 2" evidence="7">
    <location>
        <begin position="21"/>
        <end position="87"/>
    </location>
</feature>
<dbReference type="InterPro" id="IPR039425">
    <property type="entry name" value="RNA_pol_sigma-70-like"/>
</dbReference>
<evidence type="ECO:0000256" key="5">
    <source>
        <dbReference type="ARBA" id="ARBA00023163"/>
    </source>
</evidence>
<dbReference type="GO" id="GO:0003677">
    <property type="term" value="F:DNA binding"/>
    <property type="evidence" value="ECO:0007669"/>
    <property type="project" value="UniProtKB-KW"/>
</dbReference>
<accession>A0A1S2VSK2</accession>
<dbReference type="InterPro" id="IPR013249">
    <property type="entry name" value="RNA_pol_sigma70_r4_t2"/>
</dbReference>
<evidence type="ECO:0000256" key="2">
    <source>
        <dbReference type="ARBA" id="ARBA00023015"/>
    </source>
</evidence>
<dbReference type="CDD" id="cd06171">
    <property type="entry name" value="Sigma70_r4"/>
    <property type="match status" value="1"/>
</dbReference>
<dbReference type="PROSITE" id="PS01063">
    <property type="entry name" value="SIGMA70_ECF"/>
    <property type="match status" value="1"/>
</dbReference>
<dbReference type="PANTHER" id="PTHR43133">
    <property type="entry name" value="RNA POLYMERASE ECF-TYPE SIGMA FACTO"/>
    <property type="match status" value="1"/>
</dbReference>
<evidence type="ECO:0000256" key="1">
    <source>
        <dbReference type="ARBA" id="ARBA00010641"/>
    </source>
</evidence>
<dbReference type="GO" id="GO:0006352">
    <property type="term" value="P:DNA-templated transcription initiation"/>
    <property type="evidence" value="ECO:0007669"/>
    <property type="project" value="InterPro"/>
</dbReference>
<dbReference type="InterPro" id="IPR014284">
    <property type="entry name" value="RNA_pol_sigma-70_dom"/>
</dbReference>
<dbReference type="SUPFAM" id="SSF88659">
    <property type="entry name" value="Sigma3 and sigma4 domains of RNA polymerase sigma factors"/>
    <property type="match status" value="1"/>
</dbReference>
<dbReference type="NCBIfam" id="TIGR02937">
    <property type="entry name" value="sigma70-ECF"/>
    <property type="match status" value="1"/>
</dbReference>
<evidence type="ECO:0000259" key="8">
    <source>
        <dbReference type="Pfam" id="PF08281"/>
    </source>
</evidence>
<dbReference type="AlphaFoldDB" id="A0A1S2VSK2"/>
<reference evidence="9 10" key="1">
    <citation type="submission" date="2016-10" db="EMBL/GenBank/DDBJ databases">
        <title>Arsenicibacter rosenii gen. nov., sp. nov., an efficient arsenic-methylating bacterium isolated from an arsenic-contaminated paddy soil.</title>
        <authorList>
            <person name="Huang K."/>
        </authorList>
    </citation>
    <scope>NUCLEOTIDE SEQUENCE [LARGE SCALE GENOMIC DNA]</scope>
    <source>
        <strain evidence="9 10">SM-1</strain>
    </source>
</reference>
<evidence type="ECO:0000259" key="7">
    <source>
        <dbReference type="Pfam" id="PF04542"/>
    </source>
</evidence>
<comment type="caution">
    <text evidence="9">The sequence shown here is derived from an EMBL/GenBank/DDBJ whole genome shotgun (WGS) entry which is preliminary data.</text>
</comment>
<gene>
    <name evidence="9" type="ORF">BLX24_03160</name>
</gene>
<dbReference type="EMBL" id="MORL01000001">
    <property type="protein sequence ID" value="OIN61305.1"/>
    <property type="molecule type" value="Genomic_DNA"/>
</dbReference>
<evidence type="ECO:0000256" key="4">
    <source>
        <dbReference type="ARBA" id="ARBA00023125"/>
    </source>
</evidence>
<feature type="domain" description="RNA polymerase sigma factor 70 region 4 type 2" evidence="8">
    <location>
        <begin position="130"/>
        <end position="178"/>
    </location>
</feature>
<keyword evidence="5 6" id="KW-0804">Transcription</keyword>
<dbReference type="InterPro" id="IPR013325">
    <property type="entry name" value="RNA_pol_sigma_r2"/>
</dbReference>
<evidence type="ECO:0000313" key="9">
    <source>
        <dbReference type="EMBL" id="OIN61305.1"/>
    </source>
</evidence>
<evidence type="ECO:0000256" key="6">
    <source>
        <dbReference type="RuleBase" id="RU000716"/>
    </source>
</evidence>
<comment type="similarity">
    <text evidence="1 6">Belongs to the sigma-70 factor family. ECF subfamily.</text>
</comment>
<dbReference type="GO" id="GO:0016987">
    <property type="term" value="F:sigma factor activity"/>
    <property type="evidence" value="ECO:0007669"/>
    <property type="project" value="UniProtKB-KW"/>
</dbReference>
<protein>
    <recommendedName>
        <fullName evidence="6">RNA polymerase sigma factor</fullName>
    </recommendedName>
</protein>
<dbReference type="InterPro" id="IPR000838">
    <property type="entry name" value="RNA_pol_sigma70_ECF_CS"/>
</dbReference>
<keyword evidence="3 6" id="KW-0731">Sigma factor</keyword>
<sequence length="189" mass="21834">MLEAELIPRLRKGDEKAFRYLVETYQRRVYNTILALVQNAEEAEDIAQEVFVEVYETITAFRGEAKLSTWLYRIATSNALKAIQKKKAQKRFSFLSSLFGANNEVIYHPPDFHHPGVALEDKEQMQHLFAAIAQLADKQKIAFTLHHLDGLSYQEIAEVMQTSLSSVESLIHRAKQNLKKQLKYILIFH</sequence>